<comment type="caution">
    <text evidence="2">The sequence shown here is derived from an EMBL/GenBank/DDBJ whole genome shotgun (WGS) entry which is preliminary data.</text>
</comment>
<evidence type="ECO:0000313" key="2">
    <source>
        <dbReference type="EMBL" id="GGM22577.1"/>
    </source>
</evidence>
<evidence type="ECO:0000313" key="3">
    <source>
        <dbReference type="Proteomes" id="UP000642070"/>
    </source>
</evidence>
<accession>A0A917TGQ2</accession>
<dbReference type="Proteomes" id="UP000642070">
    <property type="component" value="Unassembled WGS sequence"/>
</dbReference>
<gene>
    <name evidence="2" type="ORF">GCM10007977_024690</name>
</gene>
<feature type="region of interest" description="Disordered" evidence="1">
    <location>
        <begin position="428"/>
        <end position="467"/>
    </location>
</feature>
<dbReference type="RefSeq" id="WP_190249923.1">
    <property type="nucleotide sequence ID" value="NZ_BMPI01000010.1"/>
</dbReference>
<dbReference type="EMBL" id="BMPI01000010">
    <property type="protein sequence ID" value="GGM22577.1"/>
    <property type="molecule type" value="Genomic_DNA"/>
</dbReference>
<dbReference type="AlphaFoldDB" id="A0A917TGQ2"/>
<name>A0A917TGQ2_9ACTN</name>
<feature type="compositionally biased region" description="Low complexity" evidence="1">
    <location>
        <begin position="441"/>
        <end position="453"/>
    </location>
</feature>
<evidence type="ECO:0000256" key="1">
    <source>
        <dbReference type="SAM" id="MobiDB-lite"/>
    </source>
</evidence>
<protein>
    <submittedName>
        <fullName evidence="2">Uncharacterized protein</fullName>
    </submittedName>
</protein>
<reference evidence="2" key="2">
    <citation type="submission" date="2020-09" db="EMBL/GenBank/DDBJ databases">
        <authorList>
            <person name="Sun Q."/>
            <person name="Ohkuma M."/>
        </authorList>
    </citation>
    <scope>NUCLEOTIDE SEQUENCE</scope>
    <source>
        <strain evidence="2">JCM 19831</strain>
    </source>
</reference>
<organism evidence="2 3">
    <name type="scientific">Dactylosporangium sucinum</name>
    <dbReference type="NCBI Taxonomy" id="1424081"/>
    <lineage>
        <taxon>Bacteria</taxon>
        <taxon>Bacillati</taxon>
        <taxon>Actinomycetota</taxon>
        <taxon>Actinomycetes</taxon>
        <taxon>Micromonosporales</taxon>
        <taxon>Micromonosporaceae</taxon>
        <taxon>Dactylosporangium</taxon>
    </lineage>
</organism>
<keyword evidence="3" id="KW-1185">Reference proteome</keyword>
<proteinExistence type="predicted"/>
<sequence length="467" mass="49540">MTVGHWTDQASASLRAAADAMAGRDVVHADAALGVIHARRDAYAGLAHLAELLVGDRPLRPEPTRADAGAVLRDHSRTHLSRMRVGLYAATVIDGPPYPPADAPRTPVDQAMRRVADAVGVAGDIIASHIQPGQRPRTPEGVAIRAGGGVRAALADVGRLTRQLLAVDAKLPGWLRRADPHDLGRFGPPAAAARWATRSRLRVVAEQVIEDGAGLEPLLRLLDAAPASRGTVPAVETADQAVAALATARTWLWQHPDQVQAEHLLLATQLGLAVHTIAGAHTTGDPVVQLREWRRAAKALADLHGAPTAAPGRPAAAELAETLRWTRDRLHPRDGEPAGQRVDQVARLHADLPLLAEALHRAVPHTVARGELFRGEPDLHKPLGKQLFYARTNWTAITQPNAATRALERAFTELEPLDDLGALRSLQARAGQAFPRPPRPSAGAPGPATPLGPGVDGTPGQVVPRGR</sequence>
<reference evidence="2" key="1">
    <citation type="journal article" date="2014" name="Int. J. Syst. Evol. Microbiol.">
        <title>Complete genome sequence of Corynebacterium casei LMG S-19264T (=DSM 44701T), isolated from a smear-ripened cheese.</title>
        <authorList>
            <consortium name="US DOE Joint Genome Institute (JGI-PGF)"/>
            <person name="Walter F."/>
            <person name="Albersmeier A."/>
            <person name="Kalinowski J."/>
            <person name="Ruckert C."/>
        </authorList>
    </citation>
    <scope>NUCLEOTIDE SEQUENCE</scope>
    <source>
        <strain evidence="2">JCM 19831</strain>
    </source>
</reference>